<keyword evidence="1" id="KW-0472">Membrane</keyword>
<evidence type="ECO:0000256" key="1">
    <source>
        <dbReference type="SAM" id="Phobius"/>
    </source>
</evidence>
<comment type="caution">
    <text evidence="2">The sequence shown here is derived from an EMBL/GenBank/DDBJ whole genome shotgun (WGS) entry which is preliminary data.</text>
</comment>
<dbReference type="Proteomes" id="UP000798808">
    <property type="component" value="Unassembled WGS sequence"/>
</dbReference>
<evidence type="ECO:0000313" key="2">
    <source>
        <dbReference type="EMBL" id="MTI28969.1"/>
    </source>
</evidence>
<proteinExistence type="predicted"/>
<evidence type="ECO:0000313" key="3">
    <source>
        <dbReference type="Proteomes" id="UP000798808"/>
    </source>
</evidence>
<name>A0ABW9RZW8_9BACT</name>
<dbReference type="EMBL" id="SMLW01000676">
    <property type="protein sequence ID" value="MTI28969.1"/>
    <property type="molecule type" value="Genomic_DNA"/>
</dbReference>
<feature type="transmembrane region" description="Helical" evidence="1">
    <location>
        <begin position="102"/>
        <end position="122"/>
    </location>
</feature>
<keyword evidence="1" id="KW-1133">Transmembrane helix</keyword>
<keyword evidence="3" id="KW-1185">Reference proteome</keyword>
<gene>
    <name evidence="2" type="ORF">E1163_28670</name>
</gene>
<protein>
    <submittedName>
        <fullName evidence="2">Uncharacterized protein</fullName>
    </submittedName>
</protein>
<dbReference type="RefSeq" id="WP_155177008.1">
    <property type="nucleotide sequence ID" value="NZ_BAAAFL010000012.1"/>
</dbReference>
<accession>A0ABW9RZW8</accession>
<sequence length="147" mass="15963">MATTIKVSDKTFVIPESSSPCDMWRAYFNKLKKEMGHENAKMIWLMTWQSNGATACTTSADFNKWLKKNDIDVSSATGRAIADFTGIGSNILGFGKGLTKTLSIAIPLTLAGVVAAILFILFNTARKADLTDAAMLMPQGRLAQLLK</sequence>
<organism evidence="2 3">
    <name type="scientific">Fulvivirga kasyanovii</name>
    <dbReference type="NCBI Taxonomy" id="396812"/>
    <lineage>
        <taxon>Bacteria</taxon>
        <taxon>Pseudomonadati</taxon>
        <taxon>Bacteroidota</taxon>
        <taxon>Cytophagia</taxon>
        <taxon>Cytophagales</taxon>
        <taxon>Fulvivirgaceae</taxon>
        <taxon>Fulvivirga</taxon>
    </lineage>
</organism>
<keyword evidence="1" id="KW-0812">Transmembrane</keyword>
<reference evidence="2 3" key="1">
    <citation type="submission" date="2019-02" db="EMBL/GenBank/DDBJ databases">
        <authorList>
            <person name="Goldberg S.R."/>
            <person name="Haltli B.A."/>
            <person name="Correa H."/>
            <person name="Russell K.G."/>
        </authorList>
    </citation>
    <scope>NUCLEOTIDE SEQUENCE [LARGE SCALE GENOMIC DNA]</scope>
    <source>
        <strain evidence="2 3">JCM 16186</strain>
    </source>
</reference>